<evidence type="ECO:0000256" key="1">
    <source>
        <dbReference type="ARBA" id="ARBA00022729"/>
    </source>
</evidence>
<dbReference type="Pfam" id="PF13432">
    <property type="entry name" value="TPR_16"/>
    <property type="match status" value="2"/>
</dbReference>
<dbReference type="Pfam" id="PF13525">
    <property type="entry name" value="YfiO"/>
    <property type="match status" value="2"/>
</dbReference>
<dbReference type="Pfam" id="PF13181">
    <property type="entry name" value="TPR_8"/>
    <property type="match status" value="1"/>
</dbReference>
<dbReference type="InterPro" id="IPR019734">
    <property type="entry name" value="TPR_rpt"/>
</dbReference>
<dbReference type="PANTHER" id="PTHR45586:SF1">
    <property type="entry name" value="LIPOPOLYSACCHARIDE ASSEMBLY PROTEIN B"/>
    <property type="match status" value="1"/>
</dbReference>
<dbReference type="Pfam" id="PF13174">
    <property type="entry name" value="TPR_6"/>
    <property type="match status" value="3"/>
</dbReference>
<organism evidence="5">
    <name type="scientific">hydrothermal vent metagenome</name>
    <dbReference type="NCBI Taxonomy" id="652676"/>
    <lineage>
        <taxon>unclassified sequences</taxon>
        <taxon>metagenomes</taxon>
        <taxon>ecological metagenomes</taxon>
    </lineage>
</organism>
<protein>
    <recommendedName>
        <fullName evidence="4">Outer membrane lipoprotein BamD-like domain-containing protein</fullName>
    </recommendedName>
</protein>
<feature type="domain" description="Outer membrane lipoprotein BamD-like" evidence="4">
    <location>
        <begin position="449"/>
        <end position="563"/>
    </location>
</feature>
<dbReference type="SUPFAM" id="SSF48452">
    <property type="entry name" value="TPR-like"/>
    <property type="match status" value="6"/>
</dbReference>
<feature type="domain" description="Outer membrane lipoprotein BamD-like" evidence="4">
    <location>
        <begin position="107"/>
        <end position="185"/>
    </location>
</feature>
<dbReference type="InterPro" id="IPR011990">
    <property type="entry name" value="TPR-like_helical_dom_sf"/>
</dbReference>
<dbReference type="SMART" id="SM00028">
    <property type="entry name" value="TPR"/>
    <property type="match status" value="18"/>
</dbReference>
<keyword evidence="1" id="KW-0732">Signal</keyword>
<dbReference type="EMBL" id="UOGJ01000052">
    <property type="protein sequence ID" value="VAX35448.1"/>
    <property type="molecule type" value="Genomic_DNA"/>
</dbReference>
<reference evidence="5" key="1">
    <citation type="submission" date="2018-06" db="EMBL/GenBank/DDBJ databases">
        <authorList>
            <person name="Zhirakovskaya E."/>
        </authorList>
    </citation>
    <scope>NUCLEOTIDE SEQUENCE</scope>
</reference>
<sequence length="830" mass="97041">MSSFKHFYIKIVSKVMAIFLIFSFVTTPIIFAQEGSQELFLVAQKAFEDGFYDVAMRYIDQLLQEYPQTDRRIEANLLLGQCYFFKSQYLKAYDIFQKLLKHAKFKDATLFWLGETYLKGSDYSAAEKQYRELIKIYPKSVYTPQAYYSLGWVYFEQEKFAKSKEVFLNLIKNYPAHQLTEDASFKLGEAEHNLQEYENTIQYFKNYILTYPQSTRHAESYFYIAEAYYYLENYLTAATYYAKTAEFAYDHKLILMAKVSLGWCYLNLERFQLAQKYFDEAYQFSKEKGIFSDDVFLGQANLYARTKEHTKALSAYTQLIKQFPNSRRIYEAYLGQANMYYLLEDYAKAIMAYQGIIDQAPSDPIDQEILEKAYFGVAWAYLKAGDIDAAIDHFEAIGNRTQSQTVQISALTQIGDAYQDADQMEAAIEVYDRILNEYQDSPYTDYVQYRQGVALLKLEKIDAATLSFQSLKANFPDSKYLNDIEYYLAVAYFKKGNWTVAKEHIQFFIADLSSSHEFLAEANYILALSTFNLEEYKSSIQLFQKIIKNFPKQSNMIRNAEMSIAKGHYKLGDVKEGVKRFKILAIKYPQTEIAHEALIWLGDYYLEASNFDNAIAYYQQFLMQFPGSDKRAMIFYELGQAYQVKGEYDQAINAFKNIGSDSNVELYAKAKLAIANIFSKKFDPQAAIEIYQSIVETSPEFRRDAYIKLAEEHKSSEEYVKAIENYTKALESKRGRSEVINAQLQFYIGDMYEFLNQHPKAIEAYLRVPYLYASQKKWVIKAYLRIARIFEDKEKWDEAKKIYDKIIQLQVAESKFASERIDWIKENVKE</sequence>
<evidence type="ECO:0000256" key="3">
    <source>
        <dbReference type="ARBA" id="ARBA00022803"/>
    </source>
</evidence>
<accession>A0A3B1DHG2</accession>
<keyword evidence="3" id="KW-0802">TPR repeat</keyword>
<name>A0A3B1DHG2_9ZZZZ</name>
<dbReference type="InterPro" id="IPR039565">
    <property type="entry name" value="BamD-like"/>
</dbReference>
<gene>
    <name evidence="5" type="ORF">MNBD_UNCLBAC01-1960</name>
</gene>
<evidence type="ECO:0000256" key="2">
    <source>
        <dbReference type="ARBA" id="ARBA00022737"/>
    </source>
</evidence>
<evidence type="ECO:0000313" key="5">
    <source>
        <dbReference type="EMBL" id="VAX35448.1"/>
    </source>
</evidence>
<proteinExistence type="predicted"/>
<dbReference type="InterPro" id="IPR051012">
    <property type="entry name" value="CellSynth/LPSAsmb/PSIAsmb"/>
</dbReference>
<dbReference type="PANTHER" id="PTHR45586">
    <property type="entry name" value="TPR REPEAT-CONTAINING PROTEIN PA4667"/>
    <property type="match status" value="1"/>
</dbReference>
<keyword evidence="2" id="KW-0677">Repeat</keyword>
<evidence type="ECO:0000259" key="4">
    <source>
        <dbReference type="Pfam" id="PF13525"/>
    </source>
</evidence>
<dbReference type="Gene3D" id="1.25.40.10">
    <property type="entry name" value="Tetratricopeptide repeat domain"/>
    <property type="match status" value="8"/>
</dbReference>
<dbReference type="AlphaFoldDB" id="A0A3B1DHG2"/>
<dbReference type="PROSITE" id="PS50005">
    <property type="entry name" value="TPR"/>
    <property type="match status" value="6"/>
</dbReference>